<dbReference type="PROSITE" id="PS51161">
    <property type="entry name" value="ATP_CONE"/>
    <property type="match status" value="2"/>
</dbReference>
<dbReference type="GO" id="GO:0006260">
    <property type="term" value="P:DNA replication"/>
    <property type="evidence" value="ECO:0007669"/>
    <property type="project" value="InterPro"/>
</dbReference>
<dbReference type="SUPFAM" id="SSF51998">
    <property type="entry name" value="PFL-like glycyl radical enzymes"/>
    <property type="match status" value="1"/>
</dbReference>
<evidence type="ECO:0000256" key="3">
    <source>
        <dbReference type="PROSITE-ProRule" id="PRU00492"/>
    </source>
</evidence>
<keyword evidence="5" id="KW-0560">Oxidoreductase</keyword>
<keyword evidence="2 3" id="KW-0067">ATP-binding</keyword>
<evidence type="ECO:0000256" key="2">
    <source>
        <dbReference type="ARBA" id="ARBA00022840"/>
    </source>
</evidence>
<dbReference type="InterPro" id="IPR005144">
    <property type="entry name" value="ATP-cone_dom"/>
</dbReference>
<name>A0A937XEI5_UNCW3</name>
<gene>
    <name evidence="5" type="primary">nrdD</name>
    <name evidence="5" type="ORF">FJY68_08840</name>
</gene>
<dbReference type="GO" id="GO:0004748">
    <property type="term" value="F:ribonucleoside-diphosphate reductase activity, thioredoxin disulfide as acceptor"/>
    <property type="evidence" value="ECO:0007669"/>
    <property type="project" value="TreeGrafter"/>
</dbReference>
<feature type="domain" description="ATP-cone" evidence="4">
    <location>
        <begin position="141"/>
        <end position="229"/>
    </location>
</feature>
<dbReference type="Proteomes" id="UP000779900">
    <property type="component" value="Unassembled WGS sequence"/>
</dbReference>
<sequence>MPELEVKSGQAQDAIEPALPAIEYFRHVEKRTGEKVDFDLSKIRSAIFLAARSVGGEDRGLAEELAHKVCRHLRELRGEHVPKVEEVQDAVEKTLIENGHARTAKAFILYREKRARQRRGTNRDGIKKLLSGKKEATDLALFVQTTDATIAGWDRNRIARALVRETNLDAAEADKIALEVEGIVVNSGVKEVTSSLIRELVNSKLIERGLVEHYKRHARLGVPAYDVERMMLFKNRENANVPHNPEATNMTIAEWTLKQFALSMVFDQDVADAHTCGDIHLHDLGFVNRPYCSGQSLEYVKKFGLSLPNALSMARPARHPETLLAHMVKFSAALQGHFAGAIGWDAVNLFFAPFTEGMNDHDLHQLAQMLIFEYSQQNVARGGQAIFSDINLYWEVPAHFQDVEAIGPGGEYTGRKYGSYMKEAQRFVWAIFDVYKEGDAKGRPFFFPKPLVHITDRFFATPGWQDFLWHIADVAAEKGNTYFVFDRGNTAKISECCRLSFKLEKSDLCDALTPWKMRYCALQNVTLNLPRAAYVANHNDTKLFERLRRDLELAVKAHVQKKVFIEKLLALKDDGPLALLTMKQDGEEYLRMHRVTYLVGVLGLNELVQYHVGHELHGDDAAFRFGLKVMAFLNLECRRLSEQHGMRFVIEQTPAESTAYRMAKLDVRNYRDSALQTVKGSIEDGSAYYTNSTYLNVGHQLDPIDRVYREGKFHDMIEAGALTHVWLADARPPKEAIANFVLKTFHHTRNAQVAFSPEFTSCKKCQRTSRGLNDVCPYCGKTDVDFITRVTGYFSRVSSWNQGKRAELLDRYKDGFRPVG</sequence>
<dbReference type="GO" id="GO:0031250">
    <property type="term" value="C:anaerobic ribonucleoside-triphosphate reductase complex"/>
    <property type="evidence" value="ECO:0007669"/>
    <property type="project" value="TreeGrafter"/>
</dbReference>
<organism evidence="5 6">
    <name type="scientific">candidate division WOR-3 bacterium</name>
    <dbReference type="NCBI Taxonomy" id="2052148"/>
    <lineage>
        <taxon>Bacteria</taxon>
        <taxon>Bacteria division WOR-3</taxon>
    </lineage>
</organism>
<proteinExistence type="predicted"/>
<dbReference type="Gene3D" id="3.20.70.20">
    <property type="match status" value="1"/>
</dbReference>
<dbReference type="NCBIfam" id="TIGR02487">
    <property type="entry name" value="NrdD"/>
    <property type="match status" value="1"/>
</dbReference>
<evidence type="ECO:0000313" key="5">
    <source>
        <dbReference type="EMBL" id="MBM3331938.1"/>
    </source>
</evidence>
<dbReference type="EC" id="1.17.4.2" evidence="5"/>
<evidence type="ECO:0000256" key="1">
    <source>
        <dbReference type="ARBA" id="ARBA00022741"/>
    </source>
</evidence>
<dbReference type="GO" id="GO:0008998">
    <property type="term" value="F:ribonucleoside-triphosphate reductase (thioredoxin) activity"/>
    <property type="evidence" value="ECO:0007669"/>
    <property type="project" value="UniProtKB-EC"/>
</dbReference>
<dbReference type="EMBL" id="VGIR01000051">
    <property type="protein sequence ID" value="MBM3331938.1"/>
    <property type="molecule type" value="Genomic_DNA"/>
</dbReference>
<dbReference type="AlphaFoldDB" id="A0A937XEI5"/>
<dbReference type="GO" id="GO:0005524">
    <property type="term" value="F:ATP binding"/>
    <property type="evidence" value="ECO:0007669"/>
    <property type="project" value="UniProtKB-UniRule"/>
</dbReference>
<dbReference type="Pfam" id="PF03477">
    <property type="entry name" value="ATP-cone"/>
    <property type="match status" value="2"/>
</dbReference>
<dbReference type="PANTHER" id="PTHR21075:SF0">
    <property type="entry name" value="ANAEROBIC RIBONUCLEOSIDE-TRIPHOSPHATE REDUCTASE"/>
    <property type="match status" value="1"/>
</dbReference>
<keyword evidence="1 3" id="KW-0547">Nucleotide-binding</keyword>
<dbReference type="InterPro" id="IPR012833">
    <property type="entry name" value="NrdD"/>
</dbReference>
<dbReference type="Pfam" id="PF13597">
    <property type="entry name" value="NRDD"/>
    <property type="match status" value="1"/>
</dbReference>
<evidence type="ECO:0000259" key="4">
    <source>
        <dbReference type="PROSITE" id="PS51161"/>
    </source>
</evidence>
<protein>
    <submittedName>
        <fullName evidence="5">Anaerobic ribonucleoside-triphosphate reductase</fullName>
        <ecNumber evidence="5">1.17.4.2</ecNumber>
    </submittedName>
</protein>
<feature type="domain" description="ATP-cone" evidence="4">
    <location>
        <begin position="26"/>
        <end position="118"/>
    </location>
</feature>
<comment type="caution">
    <text evidence="5">The sequence shown here is derived from an EMBL/GenBank/DDBJ whole genome shotgun (WGS) entry which is preliminary data.</text>
</comment>
<dbReference type="PANTHER" id="PTHR21075">
    <property type="entry name" value="ANAEROBIC RIBONUCLEOSIDE-TRIPHOSPHATE REDUCTASE"/>
    <property type="match status" value="1"/>
</dbReference>
<reference evidence="5" key="1">
    <citation type="submission" date="2019-03" db="EMBL/GenBank/DDBJ databases">
        <title>Lake Tanganyika Metagenome-Assembled Genomes (MAGs).</title>
        <authorList>
            <person name="Tran P."/>
        </authorList>
    </citation>
    <scope>NUCLEOTIDE SEQUENCE</scope>
    <source>
        <strain evidence="5">K_DeepCast_150m_m2_040</strain>
    </source>
</reference>
<accession>A0A937XEI5</accession>
<dbReference type="GO" id="GO:0009265">
    <property type="term" value="P:2'-deoxyribonucleotide biosynthetic process"/>
    <property type="evidence" value="ECO:0007669"/>
    <property type="project" value="TreeGrafter"/>
</dbReference>
<evidence type="ECO:0000313" key="6">
    <source>
        <dbReference type="Proteomes" id="UP000779900"/>
    </source>
</evidence>